<proteinExistence type="predicted"/>
<reference evidence="3" key="1">
    <citation type="journal article" date="2019" name="Plant Biotechnol. J.">
        <title>Genome sequencing of the Australian wild diploid species Gossypium australe highlights disease resistance and delayed gland morphogenesis.</title>
        <authorList>
            <person name="Cai Y."/>
            <person name="Cai X."/>
            <person name="Wang Q."/>
            <person name="Wang P."/>
            <person name="Zhang Y."/>
            <person name="Cai C."/>
            <person name="Xu Y."/>
            <person name="Wang K."/>
            <person name="Zhou Z."/>
            <person name="Wang C."/>
            <person name="Geng S."/>
            <person name="Li B."/>
            <person name="Dong Q."/>
            <person name="Hou Y."/>
            <person name="Wang H."/>
            <person name="Ai P."/>
            <person name="Liu Z."/>
            <person name="Yi F."/>
            <person name="Sun M."/>
            <person name="An G."/>
            <person name="Cheng J."/>
            <person name="Zhang Y."/>
            <person name="Shi Q."/>
            <person name="Xie Y."/>
            <person name="Shi X."/>
            <person name="Chang Y."/>
            <person name="Huang F."/>
            <person name="Chen Y."/>
            <person name="Hong S."/>
            <person name="Mi L."/>
            <person name="Sun Q."/>
            <person name="Zhang L."/>
            <person name="Zhou B."/>
            <person name="Peng R."/>
            <person name="Zhang X."/>
            <person name="Liu F."/>
        </authorList>
    </citation>
    <scope>NUCLEOTIDE SEQUENCE [LARGE SCALE GENOMIC DNA]</scope>
    <source>
        <strain evidence="3">cv. PA1801</strain>
    </source>
</reference>
<dbReference type="InterPro" id="IPR043502">
    <property type="entry name" value="DNA/RNA_pol_sf"/>
</dbReference>
<dbReference type="Pfam" id="PF17919">
    <property type="entry name" value="RT_RNaseH_2"/>
    <property type="match status" value="1"/>
</dbReference>
<dbReference type="EMBL" id="SMMG02000003">
    <property type="protein sequence ID" value="KAA3480868.1"/>
    <property type="molecule type" value="Genomic_DNA"/>
</dbReference>
<evidence type="ECO:0000259" key="1">
    <source>
        <dbReference type="Pfam" id="PF17919"/>
    </source>
</evidence>
<evidence type="ECO:0000313" key="2">
    <source>
        <dbReference type="EMBL" id="KAA3480868.1"/>
    </source>
</evidence>
<name>A0A5B6WI05_9ROSI</name>
<gene>
    <name evidence="2" type="ORF">EPI10_021275</name>
</gene>
<dbReference type="InterPro" id="IPR041577">
    <property type="entry name" value="RT_RNaseH_2"/>
</dbReference>
<sequence length="135" mass="15948">MFEQVKFGNASYPVPALNTETAKECYRSTKFSKACKESFDKLKAILTRALVMIQQEQERNFVIYSDASHTGLGCVLMQEGKVVIYYSRQLEIHELNYPTHDLELAFVVFALKIWRHYLYGERYTIYTDHKRHKRN</sequence>
<dbReference type="Gene3D" id="3.10.20.370">
    <property type="match status" value="1"/>
</dbReference>
<evidence type="ECO:0000313" key="3">
    <source>
        <dbReference type="Proteomes" id="UP000325315"/>
    </source>
</evidence>
<dbReference type="Proteomes" id="UP000325315">
    <property type="component" value="Unassembled WGS sequence"/>
</dbReference>
<dbReference type="PANTHER" id="PTHR34072:SF59">
    <property type="entry name" value="CCHC-TYPE INTEGRASE"/>
    <property type="match status" value="1"/>
</dbReference>
<organism evidence="2 3">
    <name type="scientific">Gossypium australe</name>
    <dbReference type="NCBI Taxonomy" id="47621"/>
    <lineage>
        <taxon>Eukaryota</taxon>
        <taxon>Viridiplantae</taxon>
        <taxon>Streptophyta</taxon>
        <taxon>Embryophyta</taxon>
        <taxon>Tracheophyta</taxon>
        <taxon>Spermatophyta</taxon>
        <taxon>Magnoliopsida</taxon>
        <taxon>eudicotyledons</taxon>
        <taxon>Gunneridae</taxon>
        <taxon>Pentapetalae</taxon>
        <taxon>rosids</taxon>
        <taxon>malvids</taxon>
        <taxon>Malvales</taxon>
        <taxon>Malvaceae</taxon>
        <taxon>Malvoideae</taxon>
        <taxon>Gossypium</taxon>
    </lineage>
</organism>
<accession>A0A5B6WI05</accession>
<feature type="domain" description="Reverse transcriptase/retrotransposon-derived protein RNase H-like" evidence="1">
    <location>
        <begin position="32"/>
        <end position="125"/>
    </location>
</feature>
<comment type="caution">
    <text evidence="2">The sequence shown here is derived from an EMBL/GenBank/DDBJ whole genome shotgun (WGS) entry which is preliminary data.</text>
</comment>
<dbReference type="SUPFAM" id="SSF56672">
    <property type="entry name" value="DNA/RNA polymerases"/>
    <property type="match status" value="1"/>
</dbReference>
<keyword evidence="3" id="KW-1185">Reference proteome</keyword>
<dbReference type="PANTHER" id="PTHR34072">
    <property type="entry name" value="ENZYMATIC POLYPROTEIN-RELATED"/>
    <property type="match status" value="1"/>
</dbReference>
<protein>
    <submittedName>
        <fullName evidence="2">Pol protein</fullName>
    </submittedName>
</protein>
<dbReference type="OrthoDB" id="111931at2759"/>
<dbReference type="AlphaFoldDB" id="A0A5B6WI05"/>